<dbReference type="InterPro" id="IPR000863">
    <property type="entry name" value="Sulfotransferase_dom"/>
</dbReference>
<dbReference type="Pfam" id="PF00685">
    <property type="entry name" value="Sulfotransfer_1"/>
    <property type="match status" value="1"/>
</dbReference>
<organism evidence="4 5">
    <name type="scientific">Plastoroseomonas hellenica</name>
    <dbReference type="NCBI Taxonomy" id="2687306"/>
    <lineage>
        <taxon>Bacteria</taxon>
        <taxon>Pseudomonadati</taxon>
        <taxon>Pseudomonadota</taxon>
        <taxon>Alphaproteobacteria</taxon>
        <taxon>Acetobacterales</taxon>
        <taxon>Acetobacteraceae</taxon>
        <taxon>Plastoroseomonas</taxon>
    </lineage>
</organism>
<dbReference type="InterPro" id="IPR037359">
    <property type="entry name" value="NST/OST"/>
</dbReference>
<evidence type="ECO:0000313" key="5">
    <source>
        <dbReference type="Proteomes" id="UP001196870"/>
    </source>
</evidence>
<feature type="domain" description="Sulfotransferase" evidence="3">
    <location>
        <begin position="7"/>
        <end position="196"/>
    </location>
</feature>
<comment type="caution">
    <text evidence="4">The sequence shown here is derived from an EMBL/GenBank/DDBJ whole genome shotgun (WGS) entry which is preliminary data.</text>
</comment>
<reference evidence="5" key="1">
    <citation type="journal article" date="2021" name="Syst. Appl. Microbiol.">
        <title>Roseomonas hellenica sp. nov., isolated from roots of wild-growing Alkanna tinctoria.</title>
        <authorList>
            <person name="Rat A."/>
            <person name="Naranjo H.D."/>
            <person name="Lebbe L."/>
            <person name="Cnockaert M."/>
            <person name="Krigas N."/>
            <person name="Grigoriadou K."/>
            <person name="Maloupa E."/>
            <person name="Willems A."/>
        </authorList>
    </citation>
    <scope>NUCLEOTIDE SEQUENCE [LARGE SCALE GENOMIC DNA]</scope>
    <source>
        <strain evidence="5">LMG 31523</strain>
    </source>
</reference>
<dbReference type="Gene3D" id="3.40.50.300">
    <property type="entry name" value="P-loop containing nucleotide triphosphate hydrolases"/>
    <property type="match status" value="1"/>
</dbReference>
<evidence type="ECO:0000256" key="2">
    <source>
        <dbReference type="ARBA" id="ARBA00023180"/>
    </source>
</evidence>
<proteinExistence type="predicted"/>
<keyword evidence="5" id="KW-1185">Reference proteome</keyword>
<dbReference type="Proteomes" id="UP001196870">
    <property type="component" value="Unassembled WGS sequence"/>
</dbReference>
<accession>A0ABS5F9L1</accession>
<keyword evidence="1" id="KW-0808">Transferase</keyword>
<name>A0ABS5F9L1_9PROT</name>
<dbReference type="SUPFAM" id="SSF52540">
    <property type="entry name" value="P-loop containing nucleoside triphosphate hydrolases"/>
    <property type="match status" value="1"/>
</dbReference>
<evidence type="ECO:0000256" key="1">
    <source>
        <dbReference type="ARBA" id="ARBA00022679"/>
    </source>
</evidence>
<gene>
    <name evidence="4" type="ORF">GXW71_32560</name>
</gene>
<dbReference type="RefSeq" id="WP_211857823.1">
    <property type="nucleotide sequence ID" value="NZ_JAAGBB010000084.1"/>
</dbReference>
<evidence type="ECO:0000259" key="3">
    <source>
        <dbReference type="Pfam" id="PF00685"/>
    </source>
</evidence>
<keyword evidence="2" id="KW-0325">Glycoprotein</keyword>
<protein>
    <submittedName>
        <fullName evidence="4">Sulfotransferase domain-containing protein</fullName>
    </submittedName>
</protein>
<sequence length="259" mass="28994">MSERVGLFVAGVQKAGTTSLDAYLRLHPALAGPSVKETHFFDDESMTWDAPAYERLHGFYPPFRDETLRFEATPATSFWAPALGRIRRYNPSARIILLLRDPIARAWSHWSMEFHRGAETLPFCDAIRSGRQRFAGAPLGPEWRDYSYVERGLYLGQVRRALMLYPESQLLFLDSQSLLNDAAGTLARIADFAGIAPFPAVPEMRERQNPRHGAAPDPRDVALLKDLFAEDAREAVTLAGIDADHWPTLRADASPSPCI</sequence>
<dbReference type="InterPro" id="IPR027417">
    <property type="entry name" value="P-loop_NTPase"/>
</dbReference>
<dbReference type="EMBL" id="JAAGBB010000084">
    <property type="protein sequence ID" value="MBR0669128.1"/>
    <property type="molecule type" value="Genomic_DNA"/>
</dbReference>
<dbReference type="PANTHER" id="PTHR10605">
    <property type="entry name" value="HEPARAN SULFATE SULFOTRANSFERASE"/>
    <property type="match status" value="1"/>
</dbReference>
<evidence type="ECO:0000313" key="4">
    <source>
        <dbReference type="EMBL" id="MBR0669128.1"/>
    </source>
</evidence>
<dbReference type="PANTHER" id="PTHR10605:SF56">
    <property type="entry name" value="BIFUNCTIONAL HEPARAN SULFATE N-DEACETYLASE_N-SULFOTRANSFERASE"/>
    <property type="match status" value="1"/>
</dbReference>